<accession>A0A8J4HCX4</accession>
<feature type="transmembrane region" description="Helical" evidence="1">
    <location>
        <begin position="85"/>
        <end position="102"/>
    </location>
</feature>
<keyword evidence="1" id="KW-0812">Transmembrane</keyword>
<dbReference type="AlphaFoldDB" id="A0A8J4HCX4"/>
<organism evidence="3">
    <name type="scientific">Acidicaldus sp</name>
    <dbReference type="NCBI Taxonomy" id="1872105"/>
    <lineage>
        <taxon>Bacteria</taxon>
        <taxon>Pseudomonadati</taxon>
        <taxon>Pseudomonadota</taxon>
        <taxon>Alphaproteobacteria</taxon>
        <taxon>Acetobacterales</taxon>
        <taxon>Acetobacteraceae</taxon>
        <taxon>Acidicaldus</taxon>
    </lineage>
</organism>
<reference evidence="3" key="1">
    <citation type="journal article" date="2020" name="mSystems">
        <title>Genome- and Community-Level Interaction Insights into Carbon Utilization and Element Cycling Functions of Hydrothermarchaeota in Hydrothermal Sediment.</title>
        <authorList>
            <person name="Zhou Z."/>
            <person name="Liu Y."/>
            <person name="Xu W."/>
            <person name="Pan J."/>
            <person name="Luo Z.H."/>
            <person name="Li M."/>
        </authorList>
    </citation>
    <scope>NUCLEOTIDE SEQUENCE</scope>
    <source>
        <strain evidence="3">SpSt-997</strain>
    </source>
</reference>
<proteinExistence type="predicted"/>
<evidence type="ECO:0000256" key="2">
    <source>
        <dbReference type="SAM" id="SignalP"/>
    </source>
</evidence>
<comment type="caution">
    <text evidence="3">The sequence shown here is derived from an EMBL/GenBank/DDBJ whole genome shotgun (WGS) entry which is preliminary data.</text>
</comment>
<feature type="chain" id="PRO_5035310481" evidence="2">
    <location>
        <begin position="24"/>
        <end position="107"/>
    </location>
</feature>
<keyword evidence="2" id="KW-0732">Signal</keyword>
<feature type="signal peptide" evidence="2">
    <location>
        <begin position="1"/>
        <end position="23"/>
    </location>
</feature>
<evidence type="ECO:0000256" key="1">
    <source>
        <dbReference type="SAM" id="Phobius"/>
    </source>
</evidence>
<protein>
    <submittedName>
        <fullName evidence="3">PEP-CTERM sorting domain-containing protein</fullName>
    </submittedName>
</protein>
<dbReference type="InterPro" id="IPR013424">
    <property type="entry name" value="Ice-binding_C"/>
</dbReference>
<name>A0A8J4HCX4_9PROT</name>
<keyword evidence="1" id="KW-0472">Membrane</keyword>
<evidence type="ECO:0000313" key="3">
    <source>
        <dbReference type="EMBL" id="HGC43909.1"/>
    </source>
</evidence>
<sequence length="107" mass="10254">MSLRSLLPASALALLAGVALAFAAPSGGAAPTGGAGQGVERPGASITLAAATGTGWEILAHGRGESAGGNTLATNPADTQAEPEPFSLALLGAGLIGLGLVVRRRLG</sequence>
<gene>
    <name evidence="3" type="ORF">ENY07_11925</name>
</gene>
<keyword evidence="1" id="KW-1133">Transmembrane helix</keyword>
<dbReference type="EMBL" id="DTQM01000229">
    <property type="protein sequence ID" value="HGC43909.1"/>
    <property type="molecule type" value="Genomic_DNA"/>
</dbReference>
<dbReference type="NCBIfam" id="TIGR02595">
    <property type="entry name" value="PEP_CTERM"/>
    <property type="match status" value="1"/>
</dbReference>